<evidence type="ECO:0000313" key="1">
    <source>
        <dbReference type="EMBL" id="EHK24385.1"/>
    </source>
</evidence>
<dbReference type="GeneID" id="25796190"/>
<dbReference type="EMBL" id="ABDF02000004">
    <property type="protein sequence ID" value="EHK24385.1"/>
    <property type="molecule type" value="Genomic_DNA"/>
</dbReference>
<evidence type="ECO:0000313" key="2">
    <source>
        <dbReference type="Proteomes" id="UP000007115"/>
    </source>
</evidence>
<keyword evidence="2" id="KW-1185">Reference proteome</keyword>
<dbReference type="InParanoid" id="G9MM14"/>
<accession>G9MM14</accession>
<protein>
    <submittedName>
        <fullName evidence="1">Uncharacterized protein</fullName>
    </submittedName>
</protein>
<sequence length="314" mass="34867">MSAGRLQAEVPVPIAALVPVPVPKGGRNQALVHPETAQYYSPVYFISYPIGGCTVGLGDLITTDVQVPIDAIFKDVAHGVPRRYSMKHHPKLLNKDSLSTPVEKSRQPGYDVSLIILVVFKLGSRNVQAMPAQTHVANQVIDVIDLAESSSVWPRTGKEQKEQKTTKMNQLRNECLQICEGADIIWYHVPRPTPSPRTSHGTGRQDVGRNAHPGSDIYYYVHRWRLALLSASMPYELTGDGMQQPRTWQPRRHGVYEEYTYGMHLIFSVQPRANTFLSKGTECSPRFGLGELGQRLLGLLTTIISFTLNPAVAS</sequence>
<dbReference type="VEuPathDB" id="FungiDB:TRIVIDRAFT_61180"/>
<reference evidence="1 2" key="1">
    <citation type="journal article" date="2011" name="Genome Biol.">
        <title>Comparative genome sequence analysis underscores mycoparasitism as the ancestral life style of Trichoderma.</title>
        <authorList>
            <person name="Kubicek C.P."/>
            <person name="Herrera-Estrella A."/>
            <person name="Seidl-Seiboth V."/>
            <person name="Martinez D.A."/>
            <person name="Druzhinina I.S."/>
            <person name="Thon M."/>
            <person name="Zeilinger S."/>
            <person name="Casas-Flores S."/>
            <person name="Horwitz B.A."/>
            <person name="Mukherjee P.K."/>
            <person name="Mukherjee M."/>
            <person name="Kredics L."/>
            <person name="Alcaraz L.D."/>
            <person name="Aerts A."/>
            <person name="Antal Z."/>
            <person name="Atanasova L."/>
            <person name="Cervantes-Badillo M.G."/>
            <person name="Challacombe J."/>
            <person name="Chertkov O."/>
            <person name="McCluskey K."/>
            <person name="Coulpier F."/>
            <person name="Deshpande N."/>
            <person name="von Doehren H."/>
            <person name="Ebbole D.J."/>
            <person name="Esquivel-Naranjo E.U."/>
            <person name="Fekete E."/>
            <person name="Flipphi M."/>
            <person name="Glaser F."/>
            <person name="Gomez-Rodriguez E.Y."/>
            <person name="Gruber S."/>
            <person name="Han C."/>
            <person name="Henrissat B."/>
            <person name="Hermosa R."/>
            <person name="Hernandez-Onate M."/>
            <person name="Karaffa L."/>
            <person name="Kosti I."/>
            <person name="Le Crom S."/>
            <person name="Lindquist E."/>
            <person name="Lucas S."/>
            <person name="Luebeck M."/>
            <person name="Luebeck P.S."/>
            <person name="Margeot A."/>
            <person name="Metz B."/>
            <person name="Misra M."/>
            <person name="Nevalainen H."/>
            <person name="Omann M."/>
            <person name="Packer N."/>
            <person name="Perrone G."/>
            <person name="Uresti-Rivera E.E."/>
            <person name="Salamov A."/>
            <person name="Schmoll M."/>
            <person name="Seiboth B."/>
            <person name="Shapiro H."/>
            <person name="Sukno S."/>
            <person name="Tamayo-Ramos J.A."/>
            <person name="Tisch D."/>
            <person name="Wiest A."/>
            <person name="Wilkinson H.H."/>
            <person name="Zhang M."/>
            <person name="Coutinho P.M."/>
            <person name="Kenerley C.M."/>
            <person name="Monte E."/>
            <person name="Baker S.E."/>
            <person name="Grigoriev I.V."/>
        </authorList>
    </citation>
    <scope>NUCLEOTIDE SEQUENCE [LARGE SCALE GENOMIC DNA]</scope>
    <source>
        <strain evidence="2">Gv29-8 / FGSC 10586</strain>
    </source>
</reference>
<comment type="caution">
    <text evidence="1">The sequence shown here is derived from an EMBL/GenBank/DDBJ whole genome shotgun (WGS) entry which is preliminary data.</text>
</comment>
<dbReference type="RefSeq" id="XP_013958596.1">
    <property type="nucleotide sequence ID" value="XM_014103121.1"/>
</dbReference>
<name>G9MM14_HYPVG</name>
<proteinExistence type="predicted"/>
<gene>
    <name evidence="1" type="ORF">TRIVIDRAFT_61180</name>
</gene>
<dbReference type="Proteomes" id="UP000007115">
    <property type="component" value="Unassembled WGS sequence"/>
</dbReference>
<dbReference type="HOGENOM" id="CLU_885836_0_0_1"/>
<dbReference type="AlphaFoldDB" id="G9MM14"/>
<organism evidence="1 2">
    <name type="scientific">Hypocrea virens (strain Gv29-8 / FGSC 10586)</name>
    <name type="common">Gliocladium virens</name>
    <name type="synonym">Trichoderma virens</name>
    <dbReference type="NCBI Taxonomy" id="413071"/>
    <lineage>
        <taxon>Eukaryota</taxon>
        <taxon>Fungi</taxon>
        <taxon>Dikarya</taxon>
        <taxon>Ascomycota</taxon>
        <taxon>Pezizomycotina</taxon>
        <taxon>Sordariomycetes</taxon>
        <taxon>Hypocreomycetidae</taxon>
        <taxon>Hypocreales</taxon>
        <taxon>Hypocreaceae</taxon>
        <taxon>Trichoderma</taxon>
    </lineage>
</organism>